<proteinExistence type="inferred from homology"/>
<organism evidence="4 5">
    <name type="scientific">Nosocomiicoccus ampullae</name>
    <dbReference type="NCBI Taxonomy" id="489910"/>
    <lineage>
        <taxon>Bacteria</taxon>
        <taxon>Bacillati</taxon>
        <taxon>Bacillota</taxon>
        <taxon>Bacilli</taxon>
        <taxon>Bacillales</taxon>
        <taxon>Staphylococcaceae</taxon>
        <taxon>Nosocomiicoccus</taxon>
    </lineage>
</organism>
<comment type="similarity">
    <text evidence="3">Belongs to the Maf family. YhdE subfamily.</text>
</comment>
<dbReference type="HAMAP" id="MF_00528">
    <property type="entry name" value="Maf"/>
    <property type="match status" value="1"/>
</dbReference>
<keyword evidence="5" id="KW-1185">Reference proteome</keyword>
<comment type="cofactor">
    <cofactor evidence="1 3">
        <name>a divalent metal cation</name>
        <dbReference type="ChEBI" id="CHEBI:60240"/>
    </cofactor>
</comment>
<dbReference type="GO" id="GO:0009117">
    <property type="term" value="P:nucleotide metabolic process"/>
    <property type="evidence" value="ECO:0007669"/>
    <property type="project" value="UniProtKB-KW"/>
</dbReference>
<feature type="site" description="Important for substrate specificity" evidence="3">
    <location>
        <position position="148"/>
    </location>
</feature>
<comment type="subcellular location">
    <subcellularLocation>
        <location evidence="3">Cytoplasm</location>
    </subcellularLocation>
</comment>
<dbReference type="EMBL" id="JACHHF010000013">
    <property type="protein sequence ID" value="MBB5176684.1"/>
    <property type="molecule type" value="Genomic_DNA"/>
</dbReference>
<comment type="caution">
    <text evidence="3">Lacks conserved residue(s) required for the propagation of feature annotation.</text>
</comment>
<feature type="site" description="Important for substrate specificity" evidence="3">
    <location>
        <position position="66"/>
    </location>
</feature>
<keyword evidence="3" id="KW-0963">Cytoplasm</keyword>
<feature type="active site" description="Proton acceptor" evidence="3">
    <location>
        <position position="65"/>
    </location>
</feature>
<dbReference type="InterPro" id="IPR029001">
    <property type="entry name" value="ITPase-like_fam"/>
</dbReference>
<protein>
    <recommendedName>
        <fullName evidence="3">dTTP/UTP pyrophosphatase</fullName>
        <shortName evidence="3">dTTPase/UTPase</shortName>
        <ecNumber evidence="3">3.6.1.9</ecNumber>
    </recommendedName>
    <alternativeName>
        <fullName evidence="3">Nucleoside triphosphate pyrophosphatase</fullName>
    </alternativeName>
    <alternativeName>
        <fullName evidence="3">Nucleotide pyrophosphatase</fullName>
        <shortName evidence="3">Nucleotide PPase</shortName>
    </alternativeName>
</protein>
<dbReference type="CDD" id="cd00555">
    <property type="entry name" value="Maf"/>
    <property type="match status" value="1"/>
</dbReference>
<feature type="site" description="Important for substrate specificity" evidence="3">
    <location>
        <position position="10"/>
    </location>
</feature>
<dbReference type="InterPro" id="IPR003697">
    <property type="entry name" value="Maf-like"/>
</dbReference>
<comment type="catalytic activity">
    <reaction evidence="3">
        <text>UTP + H2O = UMP + diphosphate + H(+)</text>
        <dbReference type="Rhea" id="RHEA:29395"/>
        <dbReference type="ChEBI" id="CHEBI:15377"/>
        <dbReference type="ChEBI" id="CHEBI:15378"/>
        <dbReference type="ChEBI" id="CHEBI:33019"/>
        <dbReference type="ChEBI" id="CHEBI:46398"/>
        <dbReference type="ChEBI" id="CHEBI:57865"/>
        <dbReference type="EC" id="3.6.1.9"/>
    </reaction>
</comment>
<dbReference type="PIRSF" id="PIRSF006305">
    <property type="entry name" value="Maf"/>
    <property type="match status" value="1"/>
</dbReference>
<keyword evidence="2 3" id="KW-0378">Hydrolase</keyword>
<accession>A0A9Q2D1K1</accession>
<dbReference type="EC" id="3.6.1.9" evidence="3"/>
<dbReference type="NCBIfam" id="TIGR00172">
    <property type="entry name" value="maf"/>
    <property type="match status" value="1"/>
</dbReference>
<reference evidence="4 5" key="1">
    <citation type="submission" date="2020-08" db="EMBL/GenBank/DDBJ databases">
        <title>Genomic Encyclopedia of Type Strains, Phase IV (KMG-IV): sequencing the most valuable type-strain genomes for metagenomic binning, comparative biology and taxonomic classification.</title>
        <authorList>
            <person name="Goeker M."/>
        </authorList>
    </citation>
    <scope>NUCLEOTIDE SEQUENCE [LARGE SCALE GENOMIC DNA]</scope>
    <source>
        <strain evidence="4 5">DSM 19163</strain>
    </source>
</reference>
<comment type="caution">
    <text evidence="4">The sequence shown here is derived from an EMBL/GenBank/DDBJ whole genome shotgun (WGS) entry which is preliminary data.</text>
</comment>
<evidence type="ECO:0000313" key="5">
    <source>
        <dbReference type="Proteomes" id="UP000579136"/>
    </source>
</evidence>
<comment type="catalytic activity">
    <reaction evidence="3">
        <text>dTTP + H2O = dTMP + diphosphate + H(+)</text>
        <dbReference type="Rhea" id="RHEA:28534"/>
        <dbReference type="ChEBI" id="CHEBI:15377"/>
        <dbReference type="ChEBI" id="CHEBI:15378"/>
        <dbReference type="ChEBI" id="CHEBI:33019"/>
        <dbReference type="ChEBI" id="CHEBI:37568"/>
        <dbReference type="ChEBI" id="CHEBI:63528"/>
        <dbReference type="EC" id="3.6.1.9"/>
    </reaction>
</comment>
<dbReference type="Proteomes" id="UP000579136">
    <property type="component" value="Unassembled WGS sequence"/>
</dbReference>
<dbReference type="Pfam" id="PF02545">
    <property type="entry name" value="Maf"/>
    <property type="match status" value="1"/>
</dbReference>
<sequence>MLILASGSPRRQDLLKQVEINFLTIIPNVDESSVTETDPKEKAMTLARLKSHAIDNDEDIILSCDTLIHYNGEILEKPKDKNDARRMLKMLSGNTHTVISAALLRKGDAEIPIVRETEVEFFDLDDKTIDHYLNTDEPYDKAAAYGIQGLGAMFVKHISGDYNAVVGLPLGDICRELREL</sequence>
<evidence type="ECO:0000256" key="1">
    <source>
        <dbReference type="ARBA" id="ARBA00001968"/>
    </source>
</evidence>
<dbReference type="SUPFAM" id="SSF52972">
    <property type="entry name" value="ITPase-like"/>
    <property type="match status" value="1"/>
</dbReference>
<dbReference type="GO" id="GO:0047429">
    <property type="term" value="F:nucleoside triphosphate diphosphatase activity"/>
    <property type="evidence" value="ECO:0007669"/>
    <property type="project" value="UniProtKB-EC"/>
</dbReference>
<dbReference type="Gene3D" id="3.90.950.10">
    <property type="match status" value="1"/>
</dbReference>
<gene>
    <name evidence="4" type="ORF">HNQ45_001598</name>
</gene>
<dbReference type="PANTHER" id="PTHR43213">
    <property type="entry name" value="BIFUNCTIONAL DTTP/UTP PYROPHOSPHATASE/METHYLTRANSFERASE PROTEIN-RELATED"/>
    <property type="match status" value="1"/>
</dbReference>
<keyword evidence="3" id="KW-0546">Nucleotide metabolism</keyword>
<evidence type="ECO:0000313" key="4">
    <source>
        <dbReference type="EMBL" id="MBB5176684.1"/>
    </source>
</evidence>
<comment type="function">
    <text evidence="3">Nucleoside triphosphate pyrophosphatase that hydrolyzes dTTP and UTP. May have a dual role in cell division arrest and in preventing the incorporation of modified nucleotides into cellular nucleic acids.</text>
</comment>
<evidence type="ECO:0000256" key="3">
    <source>
        <dbReference type="HAMAP-Rule" id="MF_00528"/>
    </source>
</evidence>
<dbReference type="GO" id="GO:0005737">
    <property type="term" value="C:cytoplasm"/>
    <property type="evidence" value="ECO:0007669"/>
    <property type="project" value="UniProtKB-SubCell"/>
</dbReference>
<dbReference type="AlphaFoldDB" id="A0A9Q2D1K1"/>
<evidence type="ECO:0000256" key="2">
    <source>
        <dbReference type="ARBA" id="ARBA00022801"/>
    </source>
</evidence>
<dbReference type="RefSeq" id="WP_183675517.1">
    <property type="nucleotide sequence ID" value="NZ_CBCRYX010000016.1"/>
</dbReference>
<name>A0A9Q2D1K1_9STAP</name>
<dbReference type="PANTHER" id="PTHR43213:SF5">
    <property type="entry name" value="BIFUNCTIONAL DTTP_UTP PYROPHOSPHATASE_METHYLTRANSFERASE PROTEIN-RELATED"/>
    <property type="match status" value="1"/>
</dbReference>